<feature type="repeat" description="TPR" evidence="3">
    <location>
        <begin position="302"/>
        <end position="335"/>
    </location>
</feature>
<evidence type="ECO:0000313" key="5">
    <source>
        <dbReference type="EMBL" id="KAK0620668.1"/>
    </source>
</evidence>
<dbReference type="Pfam" id="PF13181">
    <property type="entry name" value="TPR_8"/>
    <property type="match status" value="1"/>
</dbReference>
<dbReference type="InterPro" id="IPR019734">
    <property type="entry name" value="TPR_rpt"/>
</dbReference>
<dbReference type="InterPro" id="IPR044244">
    <property type="entry name" value="TTC27/Emw1"/>
</dbReference>
<evidence type="ECO:0000256" key="2">
    <source>
        <dbReference type="ARBA" id="ARBA00022803"/>
    </source>
</evidence>
<dbReference type="PANTHER" id="PTHR16193">
    <property type="entry name" value="TETRATRICOPEPTIDE REPEAT PROTEIN 27"/>
    <property type="match status" value="1"/>
</dbReference>
<evidence type="ECO:0000313" key="6">
    <source>
        <dbReference type="Proteomes" id="UP001175000"/>
    </source>
</evidence>
<evidence type="ECO:0000256" key="1">
    <source>
        <dbReference type="ARBA" id="ARBA00022737"/>
    </source>
</evidence>
<dbReference type="AlphaFoldDB" id="A0AA39WSA2"/>
<dbReference type="PANTHER" id="PTHR16193:SF0">
    <property type="entry name" value="TETRATRICOPEPTIDE REPEAT PROTEIN 27"/>
    <property type="match status" value="1"/>
</dbReference>
<organism evidence="5 6">
    <name type="scientific">Immersiella caudata</name>
    <dbReference type="NCBI Taxonomy" id="314043"/>
    <lineage>
        <taxon>Eukaryota</taxon>
        <taxon>Fungi</taxon>
        <taxon>Dikarya</taxon>
        <taxon>Ascomycota</taxon>
        <taxon>Pezizomycotina</taxon>
        <taxon>Sordariomycetes</taxon>
        <taxon>Sordariomycetidae</taxon>
        <taxon>Sordariales</taxon>
        <taxon>Lasiosphaeriaceae</taxon>
        <taxon>Immersiella</taxon>
    </lineage>
</organism>
<gene>
    <name evidence="5" type="ORF">B0T14DRAFT_521920</name>
</gene>
<keyword evidence="1" id="KW-0677">Repeat</keyword>
<dbReference type="InterPro" id="IPR011990">
    <property type="entry name" value="TPR-like_helical_dom_sf"/>
</dbReference>
<proteinExistence type="predicted"/>
<feature type="region of interest" description="Disordered" evidence="4">
    <location>
        <begin position="401"/>
        <end position="428"/>
    </location>
</feature>
<dbReference type="SMART" id="SM00028">
    <property type="entry name" value="TPR"/>
    <property type="match status" value="2"/>
</dbReference>
<dbReference type="PROSITE" id="PS50005">
    <property type="entry name" value="TPR"/>
    <property type="match status" value="2"/>
</dbReference>
<accession>A0AA39WSA2</accession>
<protein>
    <recommendedName>
        <fullName evidence="7">TPR repeat-containing protein</fullName>
    </recommendedName>
</protein>
<dbReference type="EMBL" id="JAULSU010000004">
    <property type="protein sequence ID" value="KAK0620668.1"/>
    <property type="molecule type" value="Genomic_DNA"/>
</dbReference>
<evidence type="ECO:0000256" key="4">
    <source>
        <dbReference type="SAM" id="MobiDB-lite"/>
    </source>
</evidence>
<feature type="repeat" description="TPR" evidence="3">
    <location>
        <begin position="336"/>
        <end position="369"/>
    </location>
</feature>
<feature type="compositionally biased region" description="Basic and acidic residues" evidence="4">
    <location>
        <begin position="401"/>
        <end position="412"/>
    </location>
</feature>
<evidence type="ECO:0008006" key="7">
    <source>
        <dbReference type="Google" id="ProtNLM"/>
    </source>
</evidence>
<dbReference type="Gene3D" id="1.25.40.10">
    <property type="entry name" value="Tetratricopeptide repeat domain"/>
    <property type="match status" value="1"/>
</dbReference>
<keyword evidence="2 3" id="KW-0802">TPR repeat</keyword>
<dbReference type="SUPFAM" id="SSF48452">
    <property type="entry name" value="TPR-like"/>
    <property type="match status" value="1"/>
</dbReference>
<comment type="caution">
    <text evidence="5">The sequence shown here is derived from an EMBL/GenBank/DDBJ whole genome shotgun (WGS) entry which is preliminary data.</text>
</comment>
<evidence type="ECO:0000256" key="3">
    <source>
        <dbReference type="PROSITE-ProRule" id="PRU00339"/>
    </source>
</evidence>
<reference evidence="5" key="1">
    <citation type="submission" date="2023-06" db="EMBL/GenBank/DDBJ databases">
        <title>Genome-scale phylogeny and comparative genomics of the fungal order Sordariales.</title>
        <authorList>
            <consortium name="Lawrence Berkeley National Laboratory"/>
            <person name="Hensen N."/>
            <person name="Bonometti L."/>
            <person name="Westerberg I."/>
            <person name="Brannstrom I.O."/>
            <person name="Guillou S."/>
            <person name="Cros-Aarteil S."/>
            <person name="Calhoun S."/>
            <person name="Haridas S."/>
            <person name="Kuo A."/>
            <person name="Mondo S."/>
            <person name="Pangilinan J."/>
            <person name="Riley R."/>
            <person name="Labutti K."/>
            <person name="Andreopoulos B."/>
            <person name="Lipzen A."/>
            <person name="Chen C."/>
            <person name="Yanf M."/>
            <person name="Daum C."/>
            <person name="Ng V."/>
            <person name="Clum A."/>
            <person name="Steindorff A."/>
            <person name="Ohm R."/>
            <person name="Martin F."/>
            <person name="Silar P."/>
            <person name="Natvig D."/>
            <person name="Lalanne C."/>
            <person name="Gautier V."/>
            <person name="Ament-Velasquez S.L."/>
            <person name="Kruys A."/>
            <person name="Hutchinson M.I."/>
            <person name="Powell A.J."/>
            <person name="Barry K."/>
            <person name="Miller A.N."/>
            <person name="Grigoriev I.V."/>
            <person name="Debuchy R."/>
            <person name="Gladieux P."/>
            <person name="Thoren M.H."/>
            <person name="Johannesson H."/>
        </authorList>
    </citation>
    <scope>NUCLEOTIDE SEQUENCE</scope>
    <source>
        <strain evidence="5">CBS 606.72</strain>
    </source>
</reference>
<name>A0AA39WSA2_9PEZI</name>
<keyword evidence="6" id="KW-1185">Reference proteome</keyword>
<dbReference type="Proteomes" id="UP001175000">
    <property type="component" value="Unassembled WGS sequence"/>
</dbReference>
<sequence>MRDVPDELKELEVDDQPQLAALDQIILLTEATLKDAFSPTDTLTSEEILPFAVRVISDKSTNWQIYTQALLVRSRIEVHRSRTVERGVLQMQAVVDQVVVETTAGEESATTETKEAESDIPVIRVNDEEVKPVMNKPTSFFPAVKPTDTAPAQVRLQYIHTLSSPPRWHLESELAYSWASVGSLVSALEIFKRLRLWAEVALCLASAAQNEDEDGRGSGGEEKAKAVLRWRLFRRTGTEAAQGPEDVDEDVNIDDLKEADYKGPELSPAPPSAPRMFCILGDIENDPAYYERAWEISSNRFFRAQKSLGEWYLQQKNLERAKEAYEKAIAVNRMSSELWNRLGDISLRLGQFSDASDAFGRAIASADNIVGGEDARTWSNLGSALYSLYLERVKELKLKQERVEAEPSKEASDYLDDEPTEKPAKEGDPATLLSQALAAYKRGASISHDNWRIWDNVVTLGSRLRPPAVSDILLALRNIIRIRNTEDALDVNILRLLLNESVISQQKTDGGSGVYEPPRGTAERAVCDLIETLIVPLITVRSELWELATRERVWRRDYAGAIDAAERAWRAAIGAAAGGGLFPSSGKNGDKSWLEDKGKWKMVVGRTDELVSILENYGEDVPEIGAKWRGKARSAVRSVMGKAKENWEGSEEWEALQTLLEGLKL</sequence>